<evidence type="ECO:0000313" key="1">
    <source>
        <dbReference type="EMBL" id="KDQ10932.1"/>
    </source>
</evidence>
<proteinExistence type="predicted"/>
<dbReference type="HOGENOM" id="CLU_153326_0_0_1"/>
<keyword evidence="2" id="KW-1185">Reference proteome</keyword>
<name>A0A067MGD4_BOTB1</name>
<dbReference type="Proteomes" id="UP000027195">
    <property type="component" value="Unassembled WGS sequence"/>
</dbReference>
<dbReference type="InParanoid" id="A0A067MGD4"/>
<sequence>MSGLQKSMLKWLLVNKDNCTVPTLFTGHWADLHGAKTSYHKPPLRIKVIHGSDGLIKAKLVHAKNGQIYIPCTDVGHAVDIDAICDTLYACGLEALK</sequence>
<gene>
    <name evidence="1" type="ORF">BOTBODRAFT_177824</name>
</gene>
<accession>A0A067MGD4</accession>
<evidence type="ECO:0000313" key="2">
    <source>
        <dbReference type="Proteomes" id="UP000027195"/>
    </source>
</evidence>
<protein>
    <submittedName>
        <fullName evidence="1">Uncharacterized protein</fullName>
    </submittedName>
</protein>
<dbReference type="EMBL" id="KL198063">
    <property type="protein sequence ID" value="KDQ10932.1"/>
    <property type="molecule type" value="Genomic_DNA"/>
</dbReference>
<dbReference type="AlphaFoldDB" id="A0A067MGD4"/>
<reference evidence="2" key="1">
    <citation type="journal article" date="2014" name="Proc. Natl. Acad. Sci. U.S.A.">
        <title>Extensive sampling of basidiomycete genomes demonstrates inadequacy of the white-rot/brown-rot paradigm for wood decay fungi.</title>
        <authorList>
            <person name="Riley R."/>
            <person name="Salamov A.A."/>
            <person name="Brown D.W."/>
            <person name="Nagy L.G."/>
            <person name="Floudas D."/>
            <person name="Held B.W."/>
            <person name="Levasseur A."/>
            <person name="Lombard V."/>
            <person name="Morin E."/>
            <person name="Otillar R."/>
            <person name="Lindquist E.A."/>
            <person name="Sun H."/>
            <person name="LaButti K.M."/>
            <person name="Schmutz J."/>
            <person name="Jabbour D."/>
            <person name="Luo H."/>
            <person name="Baker S.E."/>
            <person name="Pisabarro A.G."/>
            <person name="Walton J.D."/>
            <person name="Blanchette R.A."/>
            <person name="Henrissat B."/>
            <person name="Martin F."/>
            <person name="Cullen D."/>
            <person name="Hibbett D.S."/>
            <person name="Grigoriev I.V."/>
        </authorList>
    </citation>
    <scope>NUCLEOTIDE SEQUENCE [LARGE SCALE GENOMIC DNA]</scope>
    <source>
        <strain evidence="2">FD-172 SS1</strain>
    </source>
</reference>
<organism evidence="1 2">
    <name type="scientific">Botryobasidium botryosum (strain FD-172 SS1)</name>
    <dbReference type="NCBI Taxonomy" id="930990"/>
    <lineage>
        <taxon>Eukaryota</taxon>
        <taxon>Fungi</taxon>
        <taxon>Dikarya</taxon>
        <taxon>Basidiomycota</taxon>
        <taxon>Agaricomycotina</taxon>
        <taxon>Agaricomycetes</taxon>
        <taxon>Cantharellales</taxon>
        <taxon>Botryobasidiaceae</taxon>
        <taxon>Botryobasidium</taxon>
    </lineage>
</organism>